<evidence type="ECO:0000313" key="3">
    <source>
        <dbReference type="Proteomes" id="UP001596958"/>
    </source>
</evidence>
<dbReference type="RefSeq" id="WP_377099323.1">
    <property type="nucleotide sequence ID" value="NZ_JBHTHU010000005.1"/>
</dbReference>
<dbReference type="EMBL" id="JBHTHU010000005">
    <property type="protein sequence ID" value="MFD0750239.1"/>
    <property type="molecule type" value="Genomic_DNA"/>
</dbReference>
<dbReference type="Gene3D" id="3.40.50.10610">
    <property type="entry name" value="ABC-type transport auxiliary lipoprotein component"/>
    <property type="match status" value="1"/>
</dbReference>
<keyword evidence="1" id="KW-0732">Signal</keyword>
<name>A0ABW2YUW7_9SPHI</name>
<evidence type="ECO:0000256" key="1">
    <source>
        <dbReference type="SAM" id="SignalP"/>
    </source>
</evidence>
<dbReference type="Proteomes" id="UP001596958">
    <property type="component" value="Unassembled WGS sequence"/>
</dbReference>
<keyword evidence="3" id="KW-1185">Reference proteome</keyword>
<evidence type="ECO:0000313" key="2">
    <source>
        <dbReference type="EMBL" id="MFD0750239.1"/>
    </source>
</evidence>
<accession>A0ABW2YUW7</accession>
<reference evidence="3" key="1">
    <citation type="journal article" date="2019" name="Int. J. Syst. Evol. Microbiol.">
        <title>The Global Catalogue of Microorganisms (GCM) 10K type strain sequencing project: providing services to taxonomists for standard genome sequencing and annotation.</title>
        <authorList>
            <consortium name="The Broad Institute Genomics Platform"/>
            <consortium name="The Broad Institute Genome Sequencing Center for Infectious Disease"/>
            <person name="Wu L."/>
            <person name="Ma J."/>
        </authorList>
    </citation>
    <scope>NUCLEOTIDE SEQUENCE [LARGE SCALE GENOMIC DNA]</scope>
    <source>
        <strain evidence="3">CCUG 63418</strain>
    </source>
</reference>
<proteinExistence type="predicted"/>
<organism evidence="2 3">
    <name type="scientific">Mucilaginibacter calamicampi</name>
    <dbReference type="NCBI Taxonomy" id="1302352"/>
    <lineage>
        <taxon>Bacteria</taxon>
        <taxon>Pseudomonadati</taxon>
        <taxon>Bacteroidota</taxon>
        <taxon>Sphingobacteriia</taxon>
        <taxon>Sphingobacteriales</taxon>
        <taxon>Sphingobacteriaceae</taxon>
        <taxon>Mucilaginibacter</taxon>
    </lineage>
</organism>
<comment type="caution">
    <text evidence="2">The sequence shown here is derived from an EMBL/GenBank/DDBJ whole genome shotgun (WGS) entry which is preliminary data.</text>
</comment>
<gene>
    <name evidence="2" type="ORF">ACFQZS_08815</name>
</gene>
<sequence>MKKTFLLLTFLILFVASNSFGQAKQTYEIANLKQILTSHKTVAILPMRVTISYKKFPKNYNAADNAVQEREEGINMQQGMYTYLLRKSNDYFVTFQETQRTNILLKQANIFDKIDAITADSICKILKVDAVIQAGYAYQRTGSEAAAIAKTLVFGFGGSTASGSLTMQINDGKDGNLLWRFYKQMNEGVFSTADEMMQRMMKKVARNFPYEK</sequence>
<evidence type="ECO:0008006" key="4">
    <source>
        <dbReference type="Google" id="ProtNLM"/>
    </source>
</evidence>
<protein>
    <recommendedName>
        <fullName evidence="4">DUF4410 domain-containing protein</fullName>
    </recommendedName>
</protein>
<feature type="signal peptide" evidence="1">
    <location>
        <begin position="1"/>
        <end position="21"/>
    </location>
</feature>
<feature type="chain" id="PRO_5047029858" description="DUF4410 domain-containing protein" evidence="1">
    <location>
        <begin position="22"/>
        <end position="212"/>
    </location>
</feature>